<evidence type="ECO:0000313" key="1">
    <source>
        <dbReference type="EMBL" id="PCC83259.1"/>
    </source>
</evidence>
<evidence type="ECO:0000313" key="2">
    <source>
        <dbReference type="Proteomes" id="UP000218690"/>
    </source>
</evidence>
<reference evidence="1 2" key="1">
    <citation type="submission" date="2017-09" db="EMBL/GenBank/DDBJ databases">
        <title>Draft Genome Sequence of Corynebacterium accolens AH4003.</title>
        <authorList>
            <person name="Chen Y."/>
            <person name="Oosthuysen W.F."/>
            <person name="Kelley S."/>
            <person name="Horswill A."/>
        </authorList>
    </citation>
    <scope>NUCLEOTIDE SEQUENCE [LARGE SCALE GENOMIC DNA]</scope>
    <source>
        <strain evidence="1 2">AH4003</strain>
    </source>
</reference>
<organism evidence="1 2">
    <name type="scientific">Corynebacterium accolens</name>
    <dbReference type="NCBI Taxonomy" id="38284"/>
    <lineage>
        <taxon>Bacteria</taxon>
        <taxon>Bacillati</taxon>
        <taxon>Actinomycetota</taxon>
        <taxon>Actinomycetes</taxon>
        <taxon>Mycobacteriales</taxon>
        <taxon>Corynebacteriaceae</taxon>
        <taxon>Corynebacterium</taxon>
    </lineage>
</organism>
<sequence>MRATPTFSSFRLKIHRFKTFTSQRCPNVQTKLTLQKGAPIHCFLQYIYTSEEQSIQFEWSLQREMLKQLFAAENSRIEVIFEATVRRKAKGLISHTD</sequence>
<dbReference type="AlphaFoldDB" id="A0A2A4ALA2"/>
<gene>
    <name evidence="1" type="ORF">COM45_05590</name>
</gene>
<proteinExistence type="predicted"/>
<dbReference type="Proteomes" id="UP000218690">
    <property type="component" value="Unassembled WGS sequence"/>
</dbReference>
<comment type="caution">
    <text evidence="1">The sequence shown here is derived from an EMBL/GenBank/DDBJ whole genome shotgun (WGS) entry which is preliminary data.</text>
</comment>
<accession>A0A2A4ALA2</accession>
<protein>
    <submittedName>
        <fullName evidence="1">Uncharacterized protein</fullName>
    </submittedName>
</protein>
<dbReference type="EMBL" id="NWBP01000016">
    <property type="protein sequence ID" value="PCC83259.1"/>
    <property type="molecule type" value="Genomic_DNA"/>
</dbReference>
<name>A0A2A4ALA2_9CORY</name>